<feature type="compositionally biased region" description="Low complexity" evidence="20">
    <location>
        <begin position="1202"/>
        <end position="1217"/>
    </location>
</feature>
<evidence type="ECO:0000256" key="22">
    <source>
        <dbReference type="SAM" id="SignalP"/>
    </source>
</evidence>
<keyword evidence="17" id="KW-0456">Lyase</keyword>
<dbReference type="SUPFAM" id="SSF55073">
    <property type="entry name" value="Nucleotide cyclase"/>
    <property type="match status" value="1"/>
</dbReference>
<keyword evidence="10" id="KW-0067">ATP-binding</keyword>
<feature type="compositionally biased region" description="Polar residues" evidence="20">
    <location>
        <begin position="1223"/>
        <end position="1232"/>
    </location>
</feature>
<evidence type="ECO:0000256" key="2">
    <source>
        <dbReference type="ARBA" id="ARBA00001946"/>
    </source>
</evidence>
<dbReference type="GO" id="GO:0046872">
    <property type="term" value="F:metal ion binding"/>
    <property type="evidence" value="ECO:0007669"/>
    <property type="project" value="UniProtKB-KW"/>
</dbReference>
<feature type="transmembrane region" description="Helical" evidence="21">
    <location>
        <begin position="749"/>
        <end position="772"/>
    </location>
</feature>
<comment type="catalytic activity">
    <reaction evidence="1">
        <text>ATP = 3',5'-cyclic AMP + diphosphate</text>
        <dbReference type="Rhea" id="RHEA:15389"/>
        <dbReference type="ChEBI" id="CHEBI:30616"/>
        <dbReference type="ChEBI" id="CHEBI:33019"/>
        <dbReference type="ChEBI" id="CHEBI:58165"/>
        <dbReference type="EC" id="4.6.1.1"/>
    </reaction>
</comment>
<keyword evidence="9" id="KW-0547">Nucleotide-binding</keyword>
<dbReference type="Gene3D" id="3.30.70.1230">
    <property type="entry name" value="Nucleotide cyclase"/>
    <property type="match status" value="1"/>
</dbReference>
<dbReference type="GO" id="GO:0035556">
    <property type="term" value="P:intracellular signal transduction"/>
    <property type="evidence" value="ECO:0007669"/>
    <property type="project" value="InterPro"/>
</dbReference>
<feature type="compositionally biased region" description="Gly residues" evidence="20">
    <location>
        <begin position="1017"/>
        <end position="1028"/>
    </location>
</feature>
<comment type="subcellular location">
    <subcellularLocation>
        <location evidence="4">Membrane</location>
        <topology evidence="4">Multi-pass membrane protein</topology>
    </subcellularLocation>
</comment>
<keyword evidence="13" id="KW-0115">cAMP biosynthesis</keyword>
<evidence type="ECO:0000256" key="4">
    <source>
        <dbReference type="ARBA" id="ARBA00004141"/>
    </source>
</evidence>
<dbReference type="GO" id="GO:0006171">
    <property type="term" value="P:cAMP biosynthetic process"/>
    <property type="evidence" value="ECO:0007669"/>
    <property type="project" value="UniProtKB-KW"/>
</dbReference>
<organism evidence="24">
    <name type="scientific">Neobodo designis</name>
    <name type="common">Flagellated protozoan</name>
    <name type="synonym">Bodo designis</name>
    <dbReference type="NCBI Taxonomy" id="312471"/>
    <lineage>
        <taxon>Eukaryota</taxon>
        <taxon>Discoba</taxon>
        <taxon>Euglenozoa</taxon>
        <taxon>Kinetoplastea</taxon>
        <taxon>Metakinetoplastina</taxon>
        <taxon>Neobodonida</taxon>
        <taxon>Neobodo</taxon>
    </lineage>
</organism>
<accession>A0A7S1R4X9</accession>
<dbReference type="GO" id="GO:0016020">
    <property type="term" value="C:membrane"/>
    <property type="evidence" value="ECO:0007669"/>
    <property type="project" value="UniProtKB-SubCell"/>
</dbReference>
<evidence type="ECO:0000313" key="24">
    <source>
        <dbReference type="EMBL" id="CAD9156384.1"/>
    </source>
</evidence>
<dbReference type="CDD" id="cd07302">
    <property type="entry name" value="CHD"/>
    <property type="match status" value="1"/>
</dbReference>
<dbReference type="PROSITE" id="PS50125">
    <property type="entry name" value="GUANYLATE_CYCLASE_2"/>
    <property type="match status" value="1"/>
</dbReference>
<keyword evidence="14 21" id="KW-0472">Membrane</keyword>
<dbReference type="PANTHER" id="PTHR43081:SF1">
    <property type="entry name" value="ADENYLATE CYCLASE, TERMINAL-DIFFERENTIATION SPECIFIC"/>
    <property type="match status" value="1"/>
</dbReference>
<dbReference type="FunFam" id="3.30.70.1230:FF:000022">
    <property type="entry name" value="Receptor-type adenylate cyclase GRESAG 4, putative"/>
    <property type="match status" value="1"/>
</dbReference>
<gene>
    <name evidence="24" type="ORF">NDES1114_LOCUS35688</name>
</gene>
<keyword evidence="7 21" id="KW-0812">Transmembrane</keyword>
<dbReference type="InterPro" id="IPR029787">
    <property type="entry name" value="Nucleotide_cyclase"/>
</dbReference>
<evidence type="ECO:0000256" key="21">
    <source>
        <dbReference type="SAM" id="Phobius"/>
    </source>
</evidence>
<feature type="domain" description="Guanylate cyclase" evidence="23">
    <location>
        <begin position="793"/>
        <end position="940"/>
    </location>
</feature>
<feature type="region of interest" description="Disordered" evidence="20">
    <location>
        <begin position="1048"/>
        <end position="1104"/>
    </location>
</feature>
<dbReference type="PANTHER" id="PTHR43081">
    <property type="entry name" value="ADENYLATE CYCLASE, TERMINAL-DIFFERENTIATION SPECIFIC-RELATED"/>
    <property type="match status" value="1"/>
</dbReference>
<comment type="function">
    <text evidence="3">Could act as a receptor for an unknown ligand.</text>
</comment>
<sequence>MAHRLGVLGSFSCRVVGVVALAAMTVVVTQPVAAQVAGAAPLHVSFEDEVASLAAIGTWAAEAAPYTVGGAAPTSTQAVATVGLSPTTVAGAAAAAADADVVPVAHVPLCVAIAGNRANAAGRSVADAVASATAAFPIETLTAIAAGEGAAALAAAESVYLNGTTAVRAQDVALLVPDCATSSVCDALAHSLAARGLVSTGAATQLLAALRSRPTAPTAASVVAALERTGDVSAATPYVAGIVPIHTVAASGSTLRCAAIIASGPDGRRLERQLGPTAGGHANAALGVQNVSASPLQATAGGAYPLWALLTLSTPSSVDPSAAATMCAARRARTAFVCQACLVPASAVRSLLARAGATPLTPRECERALARTEALECAGDDAGVRRAVLTIPREESFPGTAWTAAFNHGMAATRSDRTLVRLTPTVVVPNTTTNASSALVTATQPCALVRSDVHDNAELKRASLGAVVFAVVANLPTAVRAGGLQIGACDVLALFNGSATTWDAVRAASPLAAIPPGTPATPVVPASPGQCDAIAAQLARIAPLCGATSAALPGIVAAKAVGSAERWAVATRLSTVVGAVGIVPIDAADATEASYAAAGLVTASIVDPRSGWALRPTGGVAPHLEALAAQHANGASTSATSVSAIRAAAVASWSAVPPVGSYPFVGALDAVCLHNPADGCATYTSAVRFVRFVAQNARALTLASGVASEATVGAAFAVPTAWLEYAESNYRAALCAGAWVFPEDTSTPVATIVVAVTVPIGLLLVVVLSFGIMQWFKSATRDTANAPKKPPFAIVFTDIQSSTALWALLPGIMGEAVDAHHSIIRRVIRRHRCYEVKTIGDSFMIVTESVPTAVKVAADIQKKLYEYDWGTSQIDRTYRELLGESLSAMPGAPTQTYRRLWNGLRVRIGIDFGDGQVRFDNVSKGFDYYGTCVNAAARIEALGHGGQILASAEVMEHLTESFLREEKICVDYLGTHLLRGLVDPVNLFMLAPKRFFGREYDELRLEQGGAHRTQSFVGGGEDPAGGFQGDMQHIPEQDRHYYLNQHQRGSMSSFDTESSQSAGRRGNIGLLGDPAISRRQLASRQKAYRRGSVSISDVDEGEQPVPYDVPAAFGGPRGFVAVDDNLPGQSEDLSASYSQLSQSDRRHGGHHRNSGPSSMHQAISDEYFEKLTTVFGPVRPTTRSHVLASLLKEWDVPFEDASQSSVSGKHGSSSSHGYVPNGSLGSDPTSASDGTPISIVSAGANRRQAFALEAEAAQQLRALCNHIAKVILDRTGSRRVSVGSATHLSDVE</sequence>
<evidence type="ECO:0000256" key="18">
    <source>
        <dbReference type="ARBA" id="ARBA00032597"/>
    </source>
</evidence>
<feature type="compositionally biased region" description="Polar residues" evidence="20">
    <location>
        <begin position="1048"/>
        <end position="1062"/>
    </location>
</feature>
<dbReference type="EMBL" id="HBGF01053312">
    <property type="protein sequence ID" value="CAD9156384.1"/>
    <property type="molecule type" value="Transcribed_RNA"/>
</dbReference>
<name>A0A7S1R4X9_NEODS</name>
<protein>
    <recommendedName>
        <fullName evidence="6">adenylate cyclase</fullName>
        <ecNumber evidence="6">4.6.1.1</ecNumber>
    </recommendedName>
    <alternativeName>
        <fullName evidence="18">ATP pyrophosphate-lyase</fullName>
    </alternativeName>
    <alternativeName>
        <fullName evidence="19">Adenylyl cyclase</fullName>
    </alternativeName>
</protein>
<dbReference type="Pfam" id="PF00211">
    <property type="entry name" value="Guanylate_cyc"/>
    <property type="match status" value="1"/>
</dbReference>
<feature type="chain" id="PRO_5031229482" description="adenylate cyclase" evidence="22">
    <location>
        <begin position="30"/>
        <end position="1292"/>
    </location>
</feature>
<dbReference type="GO" id="GO:0005524">
    <property type="term" value="F:ATP binding"/>
    <property type="evidence" value="ECO:0007669"/>
    <property type="project" value="UniProtKB-KW"/>
</dbReference>
<evidence type="ECO:0000256" key="17">
    <source>
        <dbReference type="ARBA" id="ARBA00023239"/>
    </source>
</evidence>
<evidence type="ECO:0000256" key="19">
    <source>
        <dbReference type="ARBA" id="ARBA00032637"/>
    </source>
</evidence>
<evidence type="ECO:0000256" key="7">
    <source>
        <dbReference type="ARBA" id="ARBA00022692"/>
    </source>
</evidence>
<dbReference type="InterPro" id="IPR001054">
    <property type="entry name" value="A/G_cyclase"/>
</dbReference>
<evidence type="ECO:0000256" key="6">
    <source>
        <dbReference type="ARBA" id="ARBA00012201"/>
    </source>
</evidence>
<evidence type="ECO:0000256" key="3">
    <source>
        <dbReference type="ARBA" id="ARBA00002708"/>
    </source>
</evidence>
<evidence type="ECO:0000256" key="13">
    <source>
        <dbReference type="ARBA" id="ARBA00022998"/>
    </source>
</evidence>
<evidence type="ECO:0000256" key="12">
    <source>
        <dbReference type="ARBA" id="ARBA00022989"/>
    </source>
</evidence>
<evidence type="ECO:0000256" key="11">
    <source>
        <dbReference type="ARBA" id="ARBA00022842"/>
    </source>
</evidence>
<evidence type="ECO:0000256" key="8">
    <source>
        <dbReference type="ARBA" id="ARBA00022723"/>
    </source>
</evidence>
<keyword evidence="8" id="KW-0479">Metal-binding</keyword>
<feature type="signal peptide" evidence="22">
    <location>
        <begin position="1"/>
        <end position="29"/>
    </location>
</feature>
<keyword evidence="11" id="KW-0460">Magnesium</keyword>
<keyword evidence="16" id="KW-0325">Glycoprotein</keyword>
<dbReference type="GO" id="GO:0004016">
    <property type="term" value="F:adenylate cyclase activity"/>
    <property type="evidence" value="ECO:0007669"/>
    <property type="project" value="UniProtKB-EC"/>
</dbReference>
<evidence type="ECO:0000256" key="14">
    <source>
        <dbReference type="ARBA" id="ARBA00023136"/>
    </source>
</evidence>
<dbReference type="InterPro" id="IPR050697">
    <property type="entry name" value="Adenylyl/Guanylyl_Cyclase_3/4"/>
</dbReference>
<keyword evidence="15" id="KW-0675">Receptor</keyword>
<feature type="region of interest" description="Disordered" evidence="20">
    <location>
        <begin position="1202"/>
        <end position="1232"/>
    </location>
</feature>
<evidence type="ECO:0000256" key="5">
    <source>
        <dbReference type="ARBA" id="ARBA00005381"/>
    </source>
</evidence>
<keyword evidence="12 21" id="KW-1133">Transmembrane helix</keyword>
<evidence type="ECO:0000256" key="20">
    <source>
        <dbReference type="SAM" id="MobiDB-lite"/>
    </source>
</evidence>
<feature type="compositionally biased region" description="Polar residues" evidence="20">
    <location>
        <begin position="1127"/>
        <end position="1142"/>
    </location>
</feature>
<proteinExistence type="inferred from homology"/>
<dbReference type="EC" id="4.6.1.1" evidence="6"/>
<evidence type="ECO:0000256" key="15">
    <source>
        <dbReference type="ARBA" id="ARBA00023170"/>
    </source>
</evidence>
<reference evidence="24" key="1">
    <citation type="submission" date="2021-01" db="EMBL/GenBank/DDBJ databases">
        <authorList>
            <person name="Corre E."/>
            <person name="Pelletier E."/>
            <person name="Niang G."/>
            <person name="Scheremetjew M."/>
            <person name="Finn R."/>
            <person name="Kale V."/>
            <person name="Holt S."/>
            <person name="Cochrane G."/>
            <person name="Meng A."/>
            <person name="Brown T."/>
            <person name="Cohen L."/>
        </authorList>
    </citation>
    <scope>NUCLEOTIDE SEQUENCE</scope>
    <source>
        <strain evidence="24">CCAP 1951/1</strain>
    </source>
</reference>
<evidence type="ECO:0000256" key="16">
    <source>
        <dbReference type="ARBA" id="ARBA00023180"/>
    </source>
</evidence>
<evidence type="ECO:0000256" key="9">
    <source>
        <dbReference type="ARBA" id="ARBA00022741"/>
    </source>
</evidence>
<feature type="region of interest" description="Disordered" evidence="20">
    <location>
        <begin position="1123"/>
        <end position="1159"/>
    </location>
</feature>
<comment type="cofactor">
    <cofactor evidence="2">
        <name>Mg(2+)</name>
        <dbReference type="ChEBI" id="CHEBI:18420"/>
    </cofactor>
</comment>
<keyword evidence="22" id="KW-0732">Signal</keyword>
<dbReference type="SMART" id="SM00044">
    <property type="entry name" value="CYCc"/>
    <property type="match status" value="1"/>
</dbReference>
<evidence type="ECO:0000256" key="1">
    <source>
        <dbReference type="ARBA" id="ARBA00001593"/>
    </source>
</evidence>
<evidence type="ECO:0000256" key="10">
    <source>
        <dbReference type="ARBA" id="ARBA00022840"/>
    </source>
</evidence>
<feature type="region of interest" description="Disordered" evidence="20">
    <location>
        <begin position="1011"/>
        <end position="1031"/>
    </location>
</feature>
<evidence type="ECO:0000259" key="23">
    <source>
        <dbReference type="PROSITE" id="PS50125"/>
    </source>
</evidence>
<comment type="similarity">
    <text evidence="5">Belongs to the adenylyl cyclase class-3 family.</text>
</comment>